<reference evidence="2 3" key="1">
    <citation type="submission" date="2017-08" db="EMBL/GenBank/DDBJ databases">
        <title>Harnessing the power of phylogenomics to disentangle the directionality and signatures of interkingdom host jumping in the parasitic fungal genus Tolypocladium.</title>
        <authorList>
            <person name="Quandt C.A."/>
            <person name="Patterson W."/>
            <person name="Spatafora J.W."/>
        </authorList>
    </citation>
    <scope>NUCLEOTIDE SEQUENCE [LARGE SCALE GENOMIC DNA]</scope>
    <source>
        <strain evidence="2 3">CBS 113982</strain>
    </source>
</reference>
<keyword evidence="3" id="KW-1185">Reference proteome</keyword>
<sequence length="543" mass="58479">MVLITLKDGAKPAHRSASAARGNPVSNARKDGPDDQRNGSKFLEAMKNPNWRERRTDGTSSNGTETTSSETSSLERTMARARHWLASSSADSAKVEPDNISNRKISASDRQFDVRYRMDGAACRDGRAAGLEKPGGGFEPRGLCGVMRRLNIDASPSREGLHVIEVTPHIGEGPGLSPIVAEIQLVQVLGTPGHGLHEREQQPHSSYGTGRGADRSTRGSSQEFEAVKPSLGQDHGPLAMSGDGLKSNLNAKNIAFQRMLKKLNIRTAENGPCREDRDGYRTGSGSDAVAEEPDKSTSGLVSFARRDKTASDYGVSYRPAANCSHRAEGSKDSDYSSDRFNSLNPKAREFLSFRADEPDVAEQRKNRGFQASCESFNGGGDSGSPTGVWSGASCEPVPFVYGTAPQYSPLMLIQPGFGLANMLGSAVNAMPCPPQPQPAPSWLGGAGMLPRPSMSSSAFQSLPARFHATVPPVPVHPVPVSALPSQVSAFGRPAPVPKPKVPNAWDQQAYEAYIEQRKAMEPGYAMECRLRQQRRARRTPVEK</sequence>
<organism evidence="2 3">
    <name type="scientific">Tolypocladium capitatum</name>
    <dbReference type="NCBI Taxonomy" id="45235"/>
    <lineage>
        <taxon>Eukaryota</taxon>
        <taxon>Fungi</taxon>
        <taxon>Dikarya</taxon>
        <taxon>Ascomycota</taxon>
        <taxon>Pezizomycotina</taxon>
        <taxon>Sordariomycetes</taxon>
        <taxon>Hypocreomycetidae</taxon>
        <taxon>Hypocreales</taxon>
        <taxon>Ophiocordycipitaceae</taxon>
        <taxon>Tolypocladium</taxon>
    </lineage>
</organism>
<dbReference type="AlphaFoldDB" id="A0A2K3Q9P8"/>
<feature type="compositionally biased region" description="Basic and acidic residues" evidence="1">
    <location>
        <begin position="28"/>
        <end position="38"/>
    </location>
</feature>
<dbReference type="OrthoDB" id="4755921at2759"/>
<evidence type="ECO:0000313" key="3">
    <source>
        <dbReference type="Proteomes" id="UP000236621"/>
    </source>
</evidence>
<dbReference type="Proteomes" id="UP000236621">
    <property type="component" value="Unassembled WGS sequence"/>
</dbReference>
<proteinExistence type="predicted"/>
<feature type="compositionally biased region" description="Low complexity" evidence="1">
    <location>
        <begin position="58"/>
        <end position="72"/>
    </location>
</feature>
<name>A0A2K3Q9P8_9HYPO</name>
<feature type="region of interest" description="Disordered" evidence="1">
    <location>
        <begin position="270"/>
        <end position="303"/>
    </location>
</feature>
<feature type="region of interest" description="Disordered" evidence="1">
    <location>
        <begin position="194"/>
        <end position="244"/>
    </location>
</feature>
<feature type="region of interest" description="Disordered" evidence="1">
    <location>
        <begin position="1"/>
        <end position="75"/>
    </location>
</feature>
<gene>
    <name evidence="2" type="ORF">TCAP_05844</name>
</gene>
<evidence type="ECO:0000313" key="2">
    <source>
        <dbReference type="EMBL" id="PNY24221.1"/>
    </source>
</evidence>
<accession>A0A2K3Q9P8</accession>
<dbReference type="EMBL" id="NRSZ01000940">
    <property type="protein sequence ID" value="PNY24221.1"/>
    <property type="molecule type" value="Genomic_DNA"/>
</dbReference>
<evidence type="ECO:0000256" key="1">
    <source>
        <dbReference type="SAM" id="MobiDB-lite"/>
    </source>
</evidence>
<protein>
    <submittedName>
        <fullName evidence="2">Uncharacterized protein</fullName>
    </submittedName>
</protein>
<comment type="caution">
    <text evidence="2">The sequence shown here is derived from an EMBL/GenBank/DDBJ whole genome shotgun (WGS) entry which is preliminary data.</text>
</comment>